<dbReference type="InterPro" id="IPR014756">
    <property type="entry name" value="Ig_E-set"/>
</dbReference>
<dbReference type="InterPro" id="IPR002909">
    <property type="entry name" value="IPT_dom"/>
</dbReference>
<organism evidence="3 4">
    <name type="scientific">Actinoplanes cyaneus</name>
    <dbReference type="NCBI Taxonomy" id="52696"/>
    <lineage>
        <taxon>Bacteria</taxon>
        <taxon>Bacillati</taxon>
        <taxon>Actinomycetota</taxon>
        <taxon>Actinomycetes</taxon>
        <taxon>Micromonosporales</taxon>
        <taxon>Micromonosporaceae</taxon>
        <taxon>Actinoplanes</taxon>
    </lineage>
</organism>
<name>A0A919M1D5_9ACTN</name>
<evidence type="ECO:0000313" key="4">
    <source>
        <dbReference type="Proteomes" id="UP000619479"/>
    </source>
</evidence>
<proteinExistence type="predicted"/>
<dbReference type="EMBL" id="BOMH01000028">
    <property type="protein sequence ID" value="GID66080.1"/>
    <property type="molecule type" value="Genomic_DNA"/>
</dbReference>
<reference evidence="3" key="1">
    <citation type="submission" date="2021-01" db="EMBL/GenBank/DDBJ databases">
        <title>Whole genome shotgun sequence of Actinoplanes cyaneus NBRC 14990.</title>
        <authorList>
            <person name="Komaki H."/>
            <person name="Tamura T."/>
        </authorList>
    </citation>
    <scope>NUCLEOTIDE SEQUENCE</scope>
    <source>
        <strain evidence="3">NBRC 14990</strain>
    </source>
</reference>
<evidence type="ECO:0000256" key="1">
    <source>
        <dbReference type="SAM" id="SignalP"/>
    </source>
</evidence>
<keyword evidence="1" id="KW-0732">Signal</keyword>
<feature type="chain" id="PRO_5038023797" description="IPT/TIG domain-containing protein" evidence="1">
    <location>
        <begin position="29"/>
        <end position="394"/>
    </location>
</feature>
<evidence type="ECO:0000313" key="3">
    <source>
        <dbReference type="EMBL" id="GID66080.1"/>
    </source>
</evidence>
<dbReference type="PROSITE" id="PS51318">
    <property type="entry name" value="TAT"/>
    <property type="match status" value="1"/>
</dbReference>
<dbReference type="SUPFAM" id="SSF81296">
    <property type="entry name" value="E set domains"/>
    <property type="match status" value="1"/>
</dbReference>
<feature type="domain" description="IPT/TIG" evidence="2">
    <location>
        <begin position="179"/>
        <end position="257"/>
    </location>
</feature>
<dbReference type="AlphaFoldDB" id="A0A919M1D5"/>
<protein>
    <recommendedName>
        <fullName evidence="2">IPT/TIG domain-containing protein</fullName>
    </recommendedName>
</protein>
<dbReference type="Proteomes" id="UP000619479">
    <property type="component" value="Unassembled WGS sequence"/>
</dbReference>
<dbReference type="RefSeq" id="WP_203742495.1">
    <property type="nucleotide sequence ID" value="NZ_BAAAUC010000047.1"/>
</dbReference>
<dbReference type="Pfam" id="PF01833">
    <property type="entry name" value="TIG"/>
    <property type="match status" value="1"/>
</dbReference>
<accession>A0A919M1D5</accession>
<feature type="signal peptide" evidence="1">
    <location>
        <begin position="1"/>
        <end position="28"/>
    </location>
</feature>
<dbReference type="InterPro" id="IPR006311">
    <property type="entry name" value="TAT_signal"/>
</dbReference>
<dbReference type="Gene3D" id="2.60.40.10">
    <property type="entry name" value="Immunoglobulins"/>
    <property type="match status" value="1"/>
</dbReference>
<dbReference type="GO" id="GO:0005975">
    <property type="term" value="P:carbohydrate metabolic process"/>
    <property type="evidence" value="ECO:0007669"/>
    <property type="project" value="UniProtKB-ARBA"/>
</dbReference>
<dbReference type="InterPro" id="IPR013783">
    <property type="entry name" value="Ig-like_fold"/>
</dbReference>
<sequence>MRTFRRAVLATIAGTALVLGSGAVPARAATPLSLTLNTPVGLSGGGNKVVGSVVATTANPVPFVVNSVPVVQFQYNTCSVRARSVAQIAAAGGYLSAGVLQVNPADVARITGTKITFKVPSASYPTTDANGVTSTINTTGLVLPAGLTTAKWNVCVYDSDAPTTSNLLASGTYTVVAKPTIAAVTPASSPAAGGKTITVTGTGFTAVTTGVTGTIGGSPLTNVKVAADGNSFTATTGAHAPGTGFEVLLNTPGGKVSSLDPDNDNSTSDTPITFDYSNGITVTPTTAPAATTVTLDITGAGFTPLVFDAGGSPTTSSAHVFLVDGAYDATSNREKAECTGAVVVTDTEIVCTLNLTGVAEGAYIVTVVANGGIGSGAANPTIVSSGSVFVVAPY</sequence>
<keyword evidence="4" id="KW-1185">Reference proteome</keyword>
<comment type="caution">
    <text evidence="3">The sequence shown here is derived from an EMBL/GenBank/DDBJ whole genome shotgun (WGS) entry which is preliminary data.</text>
</comment>
<evidence type="ECO:0000259" key="2">
    <source>
        <dbReference type="Pfam" id="PF01833"/>
    </source>
</evidence>
<gene>
    <name evidence="3" type="ORF">Acy02nite_39610</name>
</gene>